<protein>
    <submittedName>
        <fullName evidence="1">Uncharacterized protein</fullName>
    </submittedName>
</protein>
<feature type="non-terminal residue" evidence="1">
    <location>
        <position position="1"/>
    </location>
</feature>
<reference evidence="1" key="1">
    <citation type="submission" date="2021-03" db="EMBL/GenBank/DDBJ databases">
        <authorList>
            <consortium name="DOE Joint Genome Institute"/>
            <person name="Ahrendt S."/>
            <person name="Looney B.P."/>
            <person name="Miyauchi S."/>
            <person name="Morin E."/>
            <person name="Drula E."/>
            <person name="Courty P.E."/>
            <person name="Chicoki N."/>
            <person name="Fauchery L."/>
            <person name="Kohler A."/>
            <person name="Kuo A."/>
            <person name="Labutti K."/>
            <person name="Pangilinan J."/>
            <person name="Lipzen A."/>
            <person name="Riley R."/>
            <person name="Andreopoulos W."/>
            <person name="He G."/>
            <person name="Johnson J."/>
            <person name="Barry K.W."/>
            <person name="Grigoriev I.V."/>
            <person name="Nagy L."/>
            <person name="Hibbett D."/>
            <person name="Henrissat B."/>
            <person name="Matheny P.B."/>
            <person name="Labbe J."/>
            <person name="Martin F."/>
        </authorList>
    </citation>
    <scope>NUCLEOTIDE SEQUENCE</scope>
    <source>
        <strain evidence="1">HHB10654</strain>
    </source>
</reference>
<sequence length="1047" mass="114819">SFKRYDAAHDVCYNPERLFAEAKLMVGDIRRAFQDIIPQSTLRKQVWQTEAESIEAEKLPQTVIGLVGATGSGKSTLLNALLDDRIVPTSGMDACTSIVTDVSYHDDSTIKADIGFISEAEWKETIVDVLEDLQYLSDKQRRSFEKTSVAWSKVHAVYPSLTTEEIAKMTVNDILAHEPRCCLMLGGQKTVVSSDSKSFALQIMEVIGPGSGFAAPAPAAPAFEELFQGAFDFDELMEHLSYPPTGYNQPPTTKGPTEPVHEAGSLWPLICKLSIKCNAPVLSTGAVFVDLPGFADDVAARNNIAKAYIAKCDRIWIFAPITRAVNDGLARKLLSEEVRRQLQSEYPILLETHGSTQTDNISCSEIVGRLGLKTEPTFREIEGRLLDCGYNLEGRRRGRREIKARTQGQYLRLVRIQALRQEIERLRLERAVPSSQLALLQSGSESEFLSIIKKRSVPAGDDALGVQKRRRVQGEGSDAAAEILYESSGKLTPQSLGTIVAAYDGKIQHRSEALEVLLKLDAENEHQCQTLEENTRIAQRDKDAFCSLKRSEYTRDKLQAEFRQEIMEADGQSEYTGFGALPGSIAGSSSVENPPVTDLPVFCCSSRDYLRLKGLATGDGRASCFSDIEQTEIPALRSWSLDITTAARERAVTKLLARLNAFAKSIQQYLGIADEGGTAGQAALKMRWGAKTVVAGRSKASRSSAGLANQYIFVPEKPKRGELLQTDSSDALEYAWHQLVADKGGYHSEFARIMNDHVSALRNRFQRKLATVLEAGARSASDGSLQFLDDFAQSMHWTSFRATVRRNGIFKRDLNDEIASPIVEGATAAWTKLFSKDMFVTFELEILGAIDGLLHKIKTSSPPGHLPQVQSQASLCRTSAILLLRQIVEEARQTLTAVQREASRSSAPYIKASLSGGYELAQAEQGTGAGSTVRERTAFRDFVKKNCEDIFQGGARAMLAALDAGADTTAMEQPLRDLARKVEVDMAVLWEEVTADVAMLEARAVSDAVLTEVLRQIEFWKIARTSALGASPSQDPSTSSVSASTSV</sequence>
<accession>A0ACB8SKS5</accession>
<name>A0ACB8SKS5_9AGAM</name>
<keyword evidence="2" id="KW-1185">Reference proteome</keyword>
<reference evidence="1" key="2">
    <citation type="journal article" date="2022" name="New Phytol.">
        <title>Evolutionary transition to the ectomycorrhizal habit in the genomes of a hyperdiverse lineage of mushroom-forming fungi.</title>
        <authorList>
            <person name="Looney B."/>
            <person name="Miyauchi S."/>
            <person name="Morin E."/>
            <person name="Drula E."/>
            <person name="Courty P.E."/>
            <person name="Kohler A."/>
            <person name="Kuo A."/>
            <person name="LaButti K."/>
            <person name="Pangilinan J."/>
            <person name="Lipzen A."/>
            <person name="Riley R."/>
            <person name="Andreopoulos W."/>
            <person name="He G."/>
            <person name="Johnson J."/>
            <person name="Nolan M."/>
            <person name="Tritt A."/>
            <person name="Barry K.W."/>
            <person name="Grigoriev I.V."/>
            <person name="Nagy L.G."/>
            <person name="Hibbett D."/>
            <person name="Henrissat B."/>
            <person name="Matheny P.B."/>
            <person name="Labbe J."/>
            <person name="Martin F.M."/>
        </authorList>
    </citation>
    <scope>NUCLEOTIDE SEQUENCE</scope>
    <source>
        <strain evidence="1">HHB10654</strain>
    </source>
</reference>
<evidence type="ECO:0000313" key="2">
    <source>
        <dbReference type="Proteomes" id="UP000814140"/>
    </source>
</evidence>
<proteinExistence type="predicted"/>
<organism evidence="1 2">
    <name type="scientific">Artomyces pyxidatus</name>
    <dbReference type="NCBI Taxonomy" id="48021"/>
    <lineage>
        <taxon>Eukaryota</taxon>
        <taxon>Fungi</taxon>
        <taxon>Dikarya</taxon>
        <taxon>Basidiomycota</taxon>
        <taxon>Agaricomycotina</taxon>
        <taxon>Agaricomycetes</taxon>
        <taxon>Russulales</taxon>
        <taxon>Auriscalpiaceae</taxon>
        <taxon>Artomyces</taxon>
    </lineage>
</organism>
<evidence type="ECO:0000313" key="1">
    <source>
        <dbReference type="EMBL" id="KAI0056842.1"/>
    </source>
</evidence>
<comment type="caution">
    <text evidence="1">The sequence shown here is derived from an EMBL/GenBank/DDBJ whole genome shotgun (WGS) entry which is preliminary data.</text>
</comment>
<gene>
    <name evidence="1" type="ORF">BV25DRAFT_1813365</name>
</gene>
<dbReference type="Proteomes" id="UP000814140">
    <property type="component" value="Unassembled WGS sequence"/>
</dbReference>
<dbReference type="EMBL" id="MU277257">
    <property type="protein sequence ID" value="KAI0056842.1"/>
    <property type="molecule type" value="Genomic_DNA"/>
</dbReference>